<dbReference type="AlphaFoldDB" id="A0A835IWA9"/>
<feature type="chain" id="PRO_5032415702" description="Secreted protein" evidence="1">
    <location>
        <begin position="19"/>
        <end position="79"/>
    </location>
</feature>
<gene>
    <name evidence="2" type="ORF">IFM89_015443</name>
</gene>
<evidence type="ECO:0000256" key="1">
    <source>
        <dbReference type="SAM" id="SignalP"/>
    </source>
</evidence>
<feature type="non-terminal residue" evidence="2">
    <location>
        <position position="1"/>
    </location>
</feature>
<sequence length="79" mass="8744">SKILTCFFLLPFAIIGHAFKAGIYAENVPKGFLPAAGVLHHYDPVTISSTVFCGCSIIEQFELRQEWNKETVSACIIIQ</sequence>
<accession>A0A835IWA9</accession>
<dbReference type="InterPro" id="IPR011054">
    <property type="entry name" value="Rudment_hybrid_motif"/>
</dbReference>
<comment type="caution">
    <text evidence="2">The sequence shown here is derived from an EMBL/GenBank/DDBJ whole genome shotgun (WGS) entry which is preliminary data.</text>
</comment>
<protein>
    <recommendedName>
        <fullName evidence="4">Secreted protein</fullName>
    </recommendedName>
</protein>
<dbReference type="SUPFAM" id="SSF51246">
    <property type="entry name" value="Rudiment single hybrid motif"/>
    <property type="match status" value="1"/>
</dbReference>
<dbReference type="EMBL" id="JADFTS010000001">
    <property type="protein sequence ID" value="KAF9624889.1"/>
    <property type="molecule type" value="Genomic_DNA"/>
</dbReference>
<name>A0A835IWA9_9MAGN</name>
<keyword evidence="3" id="KW-1185">Reference proteome</keyword>
<feature type="signal peptide" evidence="1">
    <location>
        <begin position="1"/>
        <end position="18"/>
    </location>
</feature>
<reference evidence="2 3" key="1">
    <citation type="submission" date="2020-10" db="EMBL/GenBank/DDBJ databases">
        <title>The Coptis chinensis genome and diversification of protoberbering-type alkaloids.</title>
        <authorList>
            <person name="Wang B."/>
            <person name="Shu S."/>
            <person name="Song C."/>
            <person name="Liu Y."/>
        </authorList>
    </citation>
    <scope>NUCLEOTIDE SEQUENCE [LARGE SCALE GENOMIC DNA]</scope>
    <source>
        <strain evidence="2">HL-2020</strain>
        <tissue evidence="2">Leaf</tissue>
    </source>
</reference>
<evidence type="ECO:0000313" key="2">
    <source>
        <dbReference type="EMBL" id="KAF9624889.1"/>
    </source>
</evidence>
<dbReference type="OrthoDB" id="196847at2759"/>
<evidence type="ECO:0000313" key="3">
    <source>
        <dbReference type="Proteomes" id="UP000631114"/>
    </source>
</evidence>
<evidence type="ECO:0008006" key="4">
    <source>
        <dbReference type="Google" id="ProtNLM"/>
    </source>
</evidence>
<keyword evidence="1" id="KW-0732">Signal</keyword>
<proteinExistence type="predicted"/>
<organism evidence="2 3">
    <name type="scientific">Coptis chinensis</name>
    <dbReference type="NCBI Taxonomy" id="261450"/>
    <lineage>
        <taxon>Eukaryota</taxon>
        <taxon>Viridiplantae</taxon>
        <taxon>Streptophyta</taxon>
        <taxon>Embryophyta</taxon>
        <taxon>Tracheophyta</taxon>
        <taxon>Spermatophyta</taxon>
        <taxon>Magnoliopsida</taxon>
        <taxon>Ranunculales</taxon>
        <taxon>Ranunculaceae</taxon>
        <taxon>Coptidoideae</taxon>
        <taxon>Coptis</taxon>
    </lineage>
</organism>
<dbReference type="Proteomes" id="UP000631114">
    <property type="component" value="Unassembled WGS sequence"/>
</dbReference>